<comment type="subcellular location">
    <subcellularLocation>
        <location evidence="1">Membrane</location>
        <topology evidence="1">Multi-pass membrane protein</topology>
    </subcellularLocation>
</comment>
<keyword evidence="3 5" id="KW-1133">Transmembrane helix</keyword>
<feature type="transmembrane region" description="Helical" evidence="5">
    <location>
        <begin position="137"/>
        <end position="161"/>
    </location>
</feature>
<evidence type="ECO:0000313" key="7">
    <source>
        <dbReference type="EMBL" id="PRZ42952.1"/>
    </source>
</evidence>
<dbReference type="OrthoDB" id="3430313at2"/>
<dbReference type="AlphaFoldDB" id="A0A2T1A2W5"/>
<evidence type="ECO:0000256" key="3">
    <source>
        <dbReference type="ARBA" id="ARBA00022989"/>
    </source>
</evidence>
<reference evidence="7 8" key="1">
    <citation type="submission" date="2018-03" db="EMBL/GenBank/DDBJ databases">
        <title>Genomic Encyclopedia of Archaeal and Bacterial Type Strains, Phase II (KMG-II): from individual species to whole genera.</title>
        <authorList>
            <person name="Goeker M."/>
        </authorList>
    </citation>
    <scope>NUCLEOTIDE SEQUENCE [LARGE SCALE GENOMIC DNA]</scope>
    <source>
        <strain evidence="7 8">DSM 100065</strain>
    </source>
</reference>
<dbReference type="UniPathway" id="UPA00895"/>
<dbReference type="InterPro" id="IPR009908">
    <property type="entry name" value="Methylamine_util_MauE"/>
</dbReference>
<feature type="transmembrane region" description="Helical" evidence="5">
    <location>
        <begin position="113"/>
        <end position="131"/>
    </location>
</feature>
<keyword evidence="4 5" id="KW-0472">Membrane</keyword>
<accession>A0A2T1A2W5</accession>
<dbReference type="RefSeq" id="WP_146135288.1">
    <property type="nucleotide sequence ID" value="NZ_PVUE01000003.1"/>
</dbReference>
<evidence type="ECO:0000313" key="8">
    <source>
        <dbReference type="Proteomes" id="UP000237752"/>
    </source>
</evidence>
<gene>
    <name evidence="7" type="ORF">CLV47_1032</name>
</gene>
<feature type="transmembrane region" description="Helical" evidence="5">
    <location>
        <begin position="74"/>
        <end position="92"/>
    </location>
</feature>
<dbReference type="EMBL" id="PVUE01000003">
    <property type="protein sequence ID" value="PRZ42952.1"/>
    <property type="molecule type" value="Genomic_DNA"/>
</dbReference>
<dbReference type="GO" id="GO:0030416">
    <property type="term" value="P:methylamine metabolic process"/>
    <property type="evidence" value="ECO:0007669"/>
    <property type="project" value="InterPro"/>
</dbReference>
<organism evidence="7 8">
    <name type="scientific">Antricoccus suffuscus</name>
    <dbReference type="NCBI Taxonomy" id="1629062"/>
    <lineage>
        <taxon>Bacteria</taxon>
        <taxon>Bacillati</taxon>
        <taxon>Actinomycetota</taxon>
        <taxon>Actinomycetes</taxon>
        <taxon>Geodermatophilales</taxon>
        <taxon>Antricoccaceae</taxon>
        <taxon>Antricoccus</taxon>
    </lineage>
</organism>
<name>A0A2T1A2W5_9ACTN</name>
<proteinExistence type="predicted"/>
<comment type="caution">
    <text evidence="7">The sequence shown here is derived from an EMBL/GenBank/DDBJ whole genome shotgun (WGS) entry which is preliminary data.</text>
</comment>
<dbReference type="Proteomes" id="UP000237752">
    <property type="component" value="Unassembled WGS sequence"/>
</dbReference>
<protein>
    <submittedName>
        <fullName evidence="7">Methylamine utilization protein MauE</fullName>
    </submittedName>
</protein>
<evidence type="ECO:0000256" key="5">
    <source>
        <dbReference type="SAM" id="Phobius"/>
    </source>
</evidence>
<dbReference type="GO" id="GO:0016020">
    <property type="term" value="C:membrane"/>
    <property type="evidence" value="ECO:0007669"/>
    <property type="project" value="UniProtKB-SubCell"/>
</dbReference>
<evidence type="ECO:0000256" key="1">
    <source>
        <dbReference type="ARBA" id="ARBA00004141"/>
    </source>
</evidence>
<keyword evidence="8" id="KW-1185">Reference proteome</keyword>
<evidence type="ECO:0000259" key="6">
    <source>
        <dbReference type="Pfam" id="PF07291"/>
    </source>
</evidence>
<keyword evidence="2 5" id="KW-0812">Transmembrane</keyword>
<evidence type="ECO:0000256" key="2">
    <source>
        <dbReference type="ARBA" id="ARBA00022692"/>
    </source>
</evidence>
<feature type="domain" description="Methylamine utilisation protein MauE" evidence="6">
    <location>
        <begin position="1"/>
        <end position="127"/>
    </location>
</feature>
<evidence type="ECO:0000256" key="4">
    <source>
        <dbReference type="ARBA" id="ARBA00023136"/>
    </source>
</evidence>
<dbReference type="Pfam" id="PF07291">
    <property type="entry name" value="MauE"/>
    <property type="match status" value="1"/>
</dbReference>
<sequence length="304" mass="31068">MMILIEASGIVLAALFAMSAIGKAADPSASADMMRELGLPARWTDVAGRTLIFGELLIAAGLLDGPFRRGAADAALVLLIAFTVAVTVIAWPGKQVRCGCFGRSKEPQSGATIIARNLALGALAVLASHSADPAAVGWVIPTPIATGLGALGLAILVVIGLRAKTLGPQTDATPKTVVRDRDGGQLVVRRTVGDSTTLAQLAPTLPALVLFLDTDCPGCVALLDQPVPDRSGVDVVTLVVDSANARPDLQERSDVVVVAPETFTDAGVPGTPCGMLFGPDWQLLGEPLLGERAIGFALAAAAAT</sequence>